<keyword evidence="4 6" id="KW-1133">Transmembrane helix</keyword>
<evidence type="ECO:0000256" key="3">
    <source>
        <dbReference type="ARBA" id="ARBA00022692"/>
    </source>
</evidence>
<comment type="similarity">
    <text evidence="2">Belongs to the autoinducer-2 exporter (AI-2E) (TC 2.A.86) family.</text>
</comment>
<dbReference type="Proteomes" id="UP000319897">
    <property type="component" value="Unassembled WGS sequence"/>
</dbReference>
<dbReference type="InterPro" id="IPR002549">
    <property type="entry name" value="AI-2E-like"/>
</dbReference>
<protein>
    <submittedName>
        <fullName evidence="7">AI-2E family transporter</fullName>
    </submittedName>
</protein>
<evidence type="ECO:0000256" key="4">
    <source>
        <dbReference type="ARBA" id="ARBA00022989"/>
    </source>
</evidence>
<evidence type="ECO:0000256" key="1">
    <source>
        <dbReference type="ARBA" id="ARBA00004141"/>
    </source>
</evidence>
<feature type="transmembrane region" description="Helical" evidence="6">
    <location>
        <begin position="209"/>
        <end position="228"/>
    </location>
</feature>
<gene>
    <name evidence="7" type="ORF">FJQ54_13695</name>
</gene>
<organism evidence="7 8">
    <name type="scientific">Sandaracinobacter neustonicus</name>
    <dbReference type="NCBI Taxonomy" id="1715348"/>
    <lineage>
        <taxon>Bacteria</taxon>
        <taxon>Pseudomonadati</taxon>
        <taxon>Pseudomonadota</taxon>
        <taxon>Alphaproteobacteria</taxon>
        <taxon>Sphingomonadales</taxon>
        <taxon>Sphingosinicellaceae</taxon>
        <taxon>Sandaracinobacter</taxon>
    </lineage>
</organism>
<dbReference type="RefSeq" id="WP_140928976.1">
    <property type="nucleotide sequence ID" value="NZ_VFSU01000030.1"/>
</dbReference>
<comment type="subcellular location">
    <subcellularLocation>
        <location evidence="1">Membrane</location>
        <topology evidence="1">Multi-pass membrane protein</topology>
    </subcellularLocation>
</comment>
<evidence type="ECO:0000256" key="2">
    <source>
        <dbReference type="ARBA" id="ARBA00009773"/>
    </source>
</evidence>
<keyword evidence="8" id="KW-1185">Reference proteome</keyword>
<feature type="transmembrane region" description="Helical" evidence="6">
    <location>
        <begin position="39"/>
        <end position="58"/>
    </location>
</feature>
<dbReference type="EMBL" id="VFSU01000030">
    <property type="protein sequence ID" value="TPE59529.1"/>
    <property type="molecule type" value="Genomic_DNA"/>
</dbReference>
<feature type="transmembrane region" description="Helical" evidence="6">
    <location>
        <begin position="70"/>
        <end position="90"/>
    </location>
</feature>
<dbReference type="PANTHER" id="PTHR21716:SF62">
    <property type="entry name" value="TRANSPORT PROTEIN YDBI-RELATED"/>
    <property type="match status" value="1"/>
</dbReference>
<dbReference type="Pfam" id="PF01594">
    <property type="entry name" value="AI-2E_transport"/>
    <property type="match status" value="1"/>
</dbReference>
<feature type="transmembrane region" description="Helical" evidence="6">
    <location>
        <begin position="234"/>
        <end position="261"/>
    </location>
</feature>
<sequence length="347" mass="36222">MSDSPVPVGPLSRGEYAARVVITILLVVLTLALWRMRDVLLIVFAGVLVGIILNALSHRIGRLTGLGHRMALAVATISLFGLLAGLFYFFGQEISSQLRELGARLPQAWADLTRIVADSGYQDQVNEQIKSSIPSGGTIISILSSLVSGISGSVTGLALAVMGGIYMAAQPGVYQQGVVLLAPKGRAQVANHAIGRAGFALRAWLKGQFISMTFTAVFITVGLTLIGVPTPVALGLIAGLCGFIPMIGPLVGAAVGLLVALTVDTHTFLMTVLLYLVVQQLAGSVIEPLIMQRTVKVPPALTLFGLLAIGALFGVVGVLLGGPILVSAYVLARELYVKDALGHPVTD</sequence>
<dbReference type="GO" id="GO:0016020">
    <property type="term" value="C:membrane"/>
    <property type="evidence" value="ECO:0007669"/>
    <property type="project" value="UniProtKB-SubCell"/>
</dbReference>
<keyword evidence="3 6" id="KW-0812">Transmembrane</keyword>
<dbReference type="AlphaFoldDB" id="A0A501XGK1"/>
<proteinExistence type="inferred from homology"/>
<evidence type="ECO:0000256" key="6">
    <source>
        <dbReference type="SAM" id="Phobius"/>
    </source>
</evidence>
<feature type="transmembrane region" description="Helical" evidence="6">
    <location>
        <begin position="16"/>
        <end position="34"/>
    </location>
</feature>
<dbReference type="OrthoDB" id="5761230at2"/>
<dbReference type="GO" id="GO:0055085">
    <property type="term" value="P:transmembrane transport"/>
    <property type="evidence" value="ECO:0007669"/>
    <property type="project" value="TreeGrafter"/>
</dbReference>
<reference evidence="7 8" key="1">
    <citation type="submission" date="2019-06" db="EMBL/GenBank/DDBJ databases">
        <authorList>
            <person name="Lee I."/>
            <person name="Jang G.I."/>
            <person name="Hwang C.Y."/>
        </authorList>
    </citation>
    <scope>NUCLEOTIDE SEQUENCE [LARGE SCALE GENOMIC DNA]</scope>
    <source>
        <strain evidence="7 8">PAMC 28131</strain>
    </source>
</reference>
<evidence type="ECO:0000313" key="8">
    <source>
        <dbReference type="Proteomes" id="UP000319897"/>
    </source>
</evidence>
<feature type="transmembrane region" description="Helical" evidence="6">
    <location>
        <begin position="268"/>
        <end position="291"/>
    </location>
</feature>
<keyword evidence="5 6" id="KW-0472">Membrane</keyword>
<evidence type="ECO:0000313" key="7">
    <source>
        <dbReference type="EMBL" id="TPE59529.1"/>
    </source>
</evidence>
<feature type="transmembrane region" description="Helical" evidence="6">
    <location>
        <begin position="303"/>
        <end position="331"/>
    </location>
</feature>
<accession>A0A501XGK1</accession>
<comment type="caution">
    <text evidence="7">The sequence shown here is derived from an EMBL/GenBank/DDBJ whole genome shotgun (WGS) entry which is preliminary data.</text>
</comment>
<evidence type="ECO:0000256" key="5">
    <source>
        <dbReference type="ARBA" id="ARBA00023136"/>
    </source>
</evidence>
<name>A0A501XGK1_9SPHN</name>
<dbReference type="PANTHER" id="PTHR21716">
    <property type="entry name" value="TRANSMEMBRANE PROTEIN"/>
    <property type="match status" value="1"/>
</dbReference>